<keyword evidence="4" id="KW-1185">Reference proteome</keyword>
<dbReference type="EMBL" id="CP027667">
    <property type="protein sequence ID" value="AVO50385.1"/>
    <property type="molecule type" value="Genomic_DNA"/>
</dbReference>
<keyword evidence="1" id="KW-0812">Transmembrane</keyword>
<organism evidence="3 4">
    <name type="scientific">Melaminivora suipulveris</name>
    <dbReference type="NCBI Taxonomy" id="2109913"/>
    <lineage>
        <taxon>Bacteria</taxon>
        <taxon>Pseudomonadati</taxon>
        <taxon>Pseudomonadota</taxon>
        <taxon>Betaproteobacteria</taxon>
        <taxon>Burkholderiales</taxon>
        <taxon>Comamonadaceae</taxon>
        <taxon>Melaminivora</taxon>
    </lineage>
</organism>
<sequence length="281" mass="29327">MTASGKVTAGVRTFVSDVINGFVEVTHSSFALLGLAVAFAAITLTARPDLREAGEQHLMGWLQSRQPAPVAVAQVELEPVPADRPIAINPKELPREQAAVAYWLSKKYRVAPEPVAALVTEAYDIGSRAKLDPTLILAIVAIESSFNPFAQSAVGAQGLMQVMTRVHTDKYEEVGGHLAAFNPLANLRVGVKVLQECIARAGSLEGGLRYYVGAANLPHDGGYAAKVLAEHFRLRQVAGGRAASPAPAAKPVLSTKAPADAATPSAALPATGEKVALLAGA</sequence>
<dbReference type="Gene3D" id="1.10.530.10">
    <property type="match status" value="1"/>
</dbReference>
<dbReference type="SUPFAM" id="SSF53955">
    <property type="entry name" value="Lysozyme-like"/>
    <property type="match status" value="1"/>
</dbReference>
<dbReference type="KEGG" id="mela:C6568_14900"/>
<feature type="domain" description="Transglycosylase SLT" evidence="2">
    <location>
        <begin position="127"/>
        <end position="203"/>
    </location>
</feature>
<name>A0A2R3QF21_9BURK</name>
<gene>
    <name evidence="3" type="ORF">C6568_14900</name>
</gene>
<evidence type="ECO:0000256" key="1">
    <source>
        <dbReference type="SAM" id="Phobius"/>
    </source>
</evidence>
<proteinExistence type="predicted"/>
<dbReference type="InterPro" id="IPR023346">
    <property type="entry name" value="Lysozyme-like_dom_sf"/>
</dbReference>
<dbReference type="OrthoDB" id="9815002at2"/>
<evidence type="ECO:0000313" key="3">
    <source>
        <dbReference type="EMBL" id="AVO50385.1"/>
    </source>
</evidence>
<protein>
    <submittedName>
        <fullName evidence="3">Lytic transglycosylase</fullName>
    </submittedName>
</protein>
<evidence type="ECO:0000313" key="4">
    <source>
        <dbReference type="Proteomes" id="UP000237925"/>
    </source>
</evidence>
<dbReference type="InterPro" id="IPR008258">
    <property type="entry name" value="Transglycosylase_SLT_dom_1"/>
</dbReference>
<feature type="transmembrane region" description="Helical" evidence="1">
    <location>
        <begin position="25"/>
        <end position="46"/>
    </location>
</feature>
<dbReference type="AlphaFoldDB" id="A0A2R3QF21"/>
<dbReference type="CDD" id="cd00254">
    <property type="entry name" value="LT-like"/>
    <property type="match status" value="1"/>
</dbReference>
<dbReference type="Pfam" id="PF01464">
    <property type="entry name" value="SLT"/>
    <property type="match status" value="1"/>
</dbReference>
<evidence type="ECO:0000259" key="2">
    <source>
        <dbReference type="Pfam" id="PF01464"/>
    </source>
</evidence>
<keyword evidence="1" id="KW-1133">Transmembrane helix</keyword>
<dbReference type="Proteomes" id="UP000237925">
    <property type="component" value="Chromosome"/>
</dbReference>
<dbReference type="RefSeq" id="WP_106684836.1">
    <property type="nucleotide sequence ID" value="NZ_CP027667.1"/>
</dbReference>
<keyword evidence="1" id="KW-0472">Membrane</keyword>
<reference evidence="3 4" key="1">
    <citation type="submission" date="2018-03" db="EMBL/GenBank/DDBJ databases">
        <title>Genome sequencing of Melaminivora sp.</title>
        <authorList>
            <person name="Kim S.-J."/>
            <person name="Heo J."/>
            <person name="Ahn J.-H."/>
            <person name="Kwon S.-W."/>
        </authorList>
    </citation>
    <scope>NUCLEOTIDE SEQUENCE [LARGE SCALE GENOMIC DNA]</scope>
    <source>
        <strain evidence="3 4">SC2-9</strain>
    </source>
</reference>
<accession>A0A2R3QF21</accession>